<dbReference type="InterPro" id="IPR003726">
    <property type="entry name" value="HCY_dom"/>
</dbReference>
<dbReference type="GO" id="GO:0046872">
    <property type="term" value="F:metal ion binding"/>
    <property type="evidence" value="ECO:0007669"/>
    <property type="project" value="UniProtKB-KW"/>
</dbReference>
<evidence type="ECO:0000313" key="5">
    <source>
        <dbReference type="EMBL" id="EEB34547.1"/>
    </source>
</evidence>
<evidence type="ECO:0000256" key="3">
    <source>
        <dbReference type="PROSITE-ProRule" id="PRU00333"/>
    </source>
</evidence>
<keyword evidence="2 3" id="KW-0808">Transferase</keyword>
<reference evidence="5 6" key="1">
    <citation type="submission" date="2008-10" db="EMBL/GenBank/DDBJ databases">
        <title>Draft genome sequence of Desulvovibrio piger (ATCC 29098).</title>
        <authorList>
            <person name="Sudarsanam P."/>
            <person name="Ley R."/>
            <person name="Guruge J."/>
            <person name="Turnbaugh P.J."/>
            <person name="Mahowald M."/>
            <person name="Liep D."/>
            <person name="Gordon J."/>
        </authorList>
    </citation>
    <scope>NUCLEOTIDE SEQUENCE [LARGE SCALE GENOMIC DNA]</scope>
    <source>
        <strain evidence="5 6">ATCC 29098</strain>
    </source>
</reference>
<evidence type="ECO:0000313" key="6">
    <source>
        <dbReference type="Proteomes" id="UP000003676"/>
    </source>
</evidence>
<dbReference type="InterPro" id="IPR036589">
    <property type="entry name" value="HCY_dom_sf"/>
</dbReference>
<organism evidence="5 6">
    <name type="scientific">Desulfovibrio piger ATCC 29098</name>
    <dbReference type="NCBI Taxonomy" id="411464"/>
    <lineage>
        <taxon>Bacteria</taxon>
        <taxon>Pseudomonadati</taxon>
        <taxon>Thermodesulfobacteriota</taxon>
        <taxon>Desulfovibrionia</taxon>
        <taxon>Desulfovibrionales</taxon>
        <taxon>Desulfovibrionaceae</taxon>
        <taxon>Desulfovibrio</taxon>
    </lineage>
</organism>
<comment type="caution">
    <text evidence="5">The sequence shown here is derived from an EMBL/GenBank/DDBJ whole genome shotgun (WGS) entry which is preliminary data.</text>
</comment>
<keyword evidence="1 3" id="KW-0489">Methyltransferase</keyword>
<dbReference type="RefSeq" id="WP_006004272.1">
    <property type="nucleotide sequence ID" value="NZ_DS996353.1"/>
</dbReference>
<protein>
    <submittedName>
        <fullName evidence="5">Homocysteine S-methyltransferase</fullName>
    </submittedName>
</protein>
<name>B6WQU0_9BACT</name>
<dbReference type="HOGENOM" id="CLU_062282_0_0_7"/>
<dbReference type="eggNOG" id="COG2040">
    <property type="taxonomic scope" value="Bacteria"/>
</dbReference>
<feature type="binding site" evidence="3">
    <location>
        <position position="305"/>
    </location>
    <ligand>
        <name>Zn(2+)</name>
        <dbReference type="ChEBI" id="CHEBI:29105"/>
    </ligand>
</feature>
<dbReference type="Proteomes" id="UP000003676">
    <property type="component" value="Unassembled WGS sequence"/>
</dbReference>
<dbReference type="PROSITE" id="PS50970">
    <property type="entry name" value="HCY"/>
    <property type="match status" value="1"/>
</dbReference>
<dbReference type="OrthoDB" id="9803687at2"/>
<gene>
    <name evidence="5" type="ORF">DESPIG_00419</name>
</gene>
<feature type="binding site" evidence="3">
    <location>
        <position position="304"/>
    </location>
    <ligand>
        <name>Zn(2+)</name>
        <dbReference type="ChEBI" id="CHEBI:29105"/>
    </ligand>
</feature>
<dbReference type="Pfam" id="PF02574">
    <property type="entry name" value="S-methyl_trans"/>
    <property type="match status" value="1"/>
</dbReference>
<sequence length="333" mass="36464">MEPTTTPPSTKRPLSLVRCFERHDALLLEGALGERLKREYALTPDPHVALAAFVRSEAGRHALCELWQGYWQTAVRYGLPFLATTPTRRANRERTRQAGEDEGLLRDCMTLLAGLKAGWERTPTYTGGLMGCKGDAYTGEGALDEEDARRFHAWQADILADAGADFLYAGIMPTLPEALGMARALAATCLPYIISFSLLDKGTLVDGTPLHTAIQHIDSRTERPPLCYMTNCVHPDIVRKALLQPVNRTELVRRRFQGIQANAAPLEYAVMDNATSLLTSAPDDLAHGMLGLRELTAMKIFGGCCGTDGRHLEAIARRFSLRRSATPDSGTGA</sequence>
<accession>B6WQU0</accession>
<evidence type="ECO:0000256" key="1">
    <source>
        <dbReference type="ARBA" id="ARBA00022603"/>
    </source>
</evidence>
<feature type="domain" description="Hcy-binding" evidence="4">
    <location>
        <begin position="14"/>
        <end position="319"/>
    </location>
</feature>
<keyword evidence="3" id="KW-0479">Metal-binding</keyword>
<keyword evidence="3" id="KW-0862">Zinc</keyword>
<dbReference type="EMBL" id="ABXU01000021">
    <property type="protein sequence ID" value="EEB34547.1"/>
    <property type="molecule type" value="Genomic_DNA"/>
</dbReference>
<reference evidence="5 6" key="2">
    <citation type="submission" date="2008-10" db="EMBL/GenBank/DDBJ databases">
        <authorList>
            <person name="Fulton L."/>
            <person name="Clifton S."/>
            <person name="Fulton B."/>
            <person name="Xu J."/>
            <person name="Minx P."/>
            <person name="Pepin K.H."/>
            <person name="Johnson M."/>
            <person name="Bhonagiri V."/>
            <person name="Nash W.E."/>
            <person name="Mardis E.R."/>
            <person name="Wilson R.K."/>
        </authorList>
    </citation>
    <scope>NUCLEOTIDE SEQUENCE [LARGE SCALE GENOMIC DNA]</scope>
    <source>
        <strain evidence="5 6">ATCC 29098</strain>
    </source>
</reference>
<feature type="binding site" evidence="3">
    <location>
        <position position="232"/>
    </location>
    <ligand>
        <name>Zn(2+)</name>
        <dbReference type="ChEBI" id="CHEBI:29105"/>
    </ligand>
</feature>
<evidence type="ECO:0000256" key="2">
    <source>
        <dbReference type="ARBA" id="ARBA00022679"/>
    </source>
</evidence>
<proteinExistence type="predicted"/>
<dbReference type="PANTHER" id="PTHR11103">
    <property type="entry name" value="SLR1189 PROTEIN"/>
    <property type="match status" value="1"/>
</dbReference>
<evidence type="ECO:0000259" key="4">
    <source>
        <dbReference type="PROSITE" id="PS50970"/>
    </source>
</evidence>
<dbReference type="SUPFAM" id="SSF82282">
    <property type="entry name" value="Homocysteine S-methyltransferase"/>
    <property type="match status" value="1"/>
</dbReference>
<dbReference type="Gene3D" id="3.20.20.330">
    <property type="entry name" value="Homocysteine-binding-like domain"/>
    <property type="match status" value="1"/>
</dbReference>
<dbReference type="GO" id="GO:0008168">
    <property type="term" value="F:methyltransferase activity"/>
    <property type="evidence" value="ECO:0007669"/>
    <property type="project" value="UniProtKB-UniRule"/>
</dbReference>
<dbReference type="PANTHER" id="PTHR11103:SF18">
    <property type="entry name" value="SLR1189 PROTEIN"/>
    <property type="match status" value="1"/>
</dbReference>
<dbReference type="GO" id="GO:0032259">
    <property type="term" value="P:methylation"/>
    <property type="evidence" value="ECO:0007669"/>
    <property type="project" value="UniProtKB-KW"/>
</dbReference>
<dbReference type="AlphaFoldDB" id="B6WQU0"/>
<comment type="cofactor">
    <cofactor evidence="3">
        <name>Zn(2+)</name>
        <dbReference type="ChEBI" id="CHEBI:29105"/>
    </cofactor>
</comment>